<reference evidence="2 3" key="1">
    <citation type="journal article" date="2006" name="Nature">
        <title>Global trends of whole-genome duplications revealed by the ciliate Paramecium tetraurelia.</title>
        <authorList>
            <consortium name="Genoscope"/>
            <person name="Aury J.-M."/>
            <person name="Jaillon O."/>
            <person name="Duret L."/>
            <person name="Noel B."/>
            <person name="Jubin C."/>
            <person name="Porcel B.M."/>
            <person name="Segurens B."/>
            <person name="Daubin V."/>
            <person name="Anthouard V."/>
            <person name="Aiach N."/>
            <person name="Arnaiz O."/>
            <person name="Billaut A."/>
            <person name="Beisson J."/>
            <person name="Blanc I."/>
            <person name="Bouhouche K."/>
            <person name="Camara F."/>
            <person name="Duharcourt S."/>
            <person name="Guigo R."/>
            <person name="Gogendeau D."/>
            <person name="Katinka M."/>
            <person name="Keller A.-M."/>
            <person name="Kissmehl R."/>
            <person name="Klotz C."/>
            <person name="Koll F."/>
            <person name="Le Moue A."/>
            <person name="Lepere C."/>
            <person name="Malinsky S."/>
            <person name="Nowacki M."/>
            <person name="Nowak J.K."/>
            <person name="Plattner H."/>
            <person name="Poulain J."/>
            <person name="Ruiz F."/>
            <person name="Serrano V."/>
            <person name="Zagulski M."/>
            <person name="Dessen P."/>
            <person name="Betermier M."/>
            <person name="Weissenbach J."/>
            <person name="Scarpelli C."/>
            <person name="Schachter V."/>
            <person name="Sperling L."/>
            <person name="Meyer E."/>
            <person name="Cohen J."/>
            <person name="Wincker P."/>
        </authorList>
    </citation>
    <scope>NUCLEOTIDE SEQUENCE [LARGE SCALE GENOMIC DNA]</scope>
    <source>
        <strain evidence="2 3">Stock d4-2</strain>
    </source>
</reference>
<protein>
    <submittedName>
        <fullName evidence="2">Uncharacterized protein</fullName>
    </submittedName>
</protein>
<evidence type="ECO:0000256" key="1">
    <source>
        <dbReference type="SAM" id="Coils"/>
    </source>
</evidence>
<evidence type="ECO:0000313" key="2">
    <source>
        <dbReference type="EMBL" id="CAK89492.1"/>
    </source>
</evidence>
<dbReference type="AlphaFoldDB" id="A0E2H5"/>
<dbReference type="OrthoDB" id="309188at2759"/>
<accession>A0E2H5</accession>
<keyword evidence="1" id="KW-0175">Coiled coil</keyword>
<dbReference type="EMBL" id="CT868655">
    <property type="protein sequence ID" value="CAK89492.1"/>
    <property type="molecule type" value="Genomic_DNA"/>
</dbReference>
<organism evidence="2 3">
    <name type="scientific">Paramecium tetraurelia</name>
    <dbReference type="NCBI Taxonomy" id="5888"/>
    <lineage>
        <taxon>Eukaryota</taxon>
        <taxon>Sar</taxon>
        <taxon>Alveolata</taxon>
        <taxon>Ciliophora</taxon>
        <taxon>Intramacronucleata</taxon>
        <taxon>Oligohymenophorea</taxon>
        <taxon>Peniculida</taxon>
        <taxon>Parameciidae</taxon>
        <taxon>Paramecium</taxon>
    </lineage>
</organism>
<name>A0E2H5_PARTE</name>
<dbReference type="GeneID" id="5042652"/>
<dbReference type="RefSeq" id="XP_001456889.1">
    <property type="nucleotide sequence ID" value="XM_001456852.1"/>
</dbReference>
<dbReference type="HOGENOM" id="CLU_298692_0_0_1"/>
<dbReference type="OMA" id="YEWQKQE"/>
<dbReference type="KEGG" id="ptm:GSPATT00022664001"/>
<feature type="coiled-coil region" evidence="1">
    <location>
        <begin position="931"/>
        <end position="958"/>
    </location>
</feature>
<keyword evidence="3" id="KW-1185">Reference proteome</keyword>
<dbReference type="InParanoid" id="A0E2H5"/>
<proteinExistence type="predicted"/>
<dbReference type="Proteomes" id="UP000000600">
    <property type="component" value="Unassembled WGS sequence"/>
</dbReference>
<sequence>MQVPLNRSQVFLLNGQQIEILEKQNERGNIKTYSGIQRPLEQNVLIIEINQNVSLQGQLLVYDQVHYEYYKEKLQFTFLKTKNDCLIQMCGNQLIFWQEYFQKQEFKTLPLQQKHKIFYKVFINVENQYCRKNIKQKTYDLYLFLQDHLGNIQIQGIDFRLFRDNDIIGQIDVQINQGQLNIQQIRNFGNLYFQILTDIDSRLFNQITEDQRFHIITHSPLYEWQKQEIINFLNPAFAQELTIEQFLKLLKKDQFYIGTQQSNQQTEIICQFSLQQQQIQSQLNYLYHHTKDMEHNQDIYQEYQYLNKINTEFQKSIQDNFSFGIVSSKVEELFNQQLVELNSLSYQFYFNLRQVLCDNLMMKHKTLELKLNTLYQPTQYIGQYGSLQINLYSKLQHQNKMLIQNIEQQIHVKLSNDVPSILQFNQSLNKQNQVSQNIKAEYQAYKKSLITELMKIKALLEQNVKRIQQQFQHINVKYLMMIANQDESDQASFVTIILEKQQFLKNIIQNLINEIPHLIFKQNRKSIDILSTIQSYQELECRIGSLNEILEEKNYELHQFEQVDNMQRSNLANKLCLKNQQQLKELKQEFTSQFQSIKQFLIQLSKNKNFISDQELIQIENGIELIVQKQFYRFSIIEELLQQIQTNKQYCKSISKKIEEEKNIIQISINQQLKVFDELFKNNIDKRDDLQEQEILDFELTILIKQYHNVKCELEFEILNIQQKFSSLETAFQEQLLLSRKIEILCQENQELIIQFKYRNHKIKNIVRKINDKFEENIKRFLQFFGFFKEVKASIDLQQDQERLFLQTQQQLILIQKQFEIIQTQNINKSRDEKRMEYQKLRSQLELIQLDVILKGKQMGFNSQGYQQQLTLIIMSKFYHMSRFHQRLMEAKALNSNQISTEDLELLNLQKDDYEYIESQVDFFRKVVIENGAQAFQIENLQEKLEDLEKQIELKRNYLLSVIECTIQQQLQKSIKQAETIDKISKFTNYLEFSQFLPIQLLNLVR</sequence>
<feature type="coiled-coil region" evidence="1">
    <location>
        <begin position="450"/>
        <end position="477"/>
    </location>
</feature>
<evidence type="ECO:0000313" key="3">
    <source>
        <dbReference type="Proteomes" id="UP000000600"/>
    </source>
</evidence>
<gene>
    <name evidence="2" type="ORF">GSPATT00022664001</name>
</gene>